<comment type="caution">
    <text evidence="2">The sequence shown here is derived from an EMBL/GenBank/DDBJ whole genome shotgun (WGS) entry which is preliminary data.</text>
</comment>
<name>A0A7W7I6G8_9ACTN</name>
<protein>
    <submittedName>
        <fullName evidence="2">Uncharacterized protein</fullName>
    </submittedName>
</protein>
<dbReference type="AlphaFoldDB" id="A0A7W7I6G8"/>
<dbReference type="Proteomes" id="UP000578112">
    <property type="component" value="Unassembled WGS sequence"/>
</dbReference>
<evidence type="ECO:0000313" key="2">
    <source>
        <dbReference type="EMBL" id="MBB4767278.1"/>
    </source>
</evidence>
<keyword evidence="3" id="KW-1185">Reference proteome</keyword>
<gene>
    <name evidence="2" type="ORF">BJ971_007834</name>
</gene>
<evidence type="ECO:0000256" key="1">
    <source>
        <dbReference type="SAM" id="MobiDB-lite"/>
    </source>
</evidence>
<sequence>MVSRSTVSRSSASPVSASAGPSCFTASLLRAVVRIQDPALGTSTRHHADADRVGITSESSGLAARRIAHELLAVLPQSCRPGLRDWTAGRRRSPDLRCVSVKSVADPLPVGSMLATQGRRWSRVVELEGSRLRRRCCPTRQHLLAKADRGERTFTVMALAALHLLSIRRPGRPGLGAQPESRHGPPAASPPSASSAPACQDRFSRRGPGPERCPEDAHAVGRAELRGCAVTPLLPSGSDENPTRPARTPGDL</sequence>
<evidence type="ECO:0000313" key="3">
    <source>
        <dbReference type="Proteomes" id="UP000578112"/>
    </source>
</evidence>
<feature type="compositionally biased region" description="Basic and acidic residues" evidence="1">
    <location>
        <begin position="202"/>
        <end position="218"/>
    </location>
</feature>
<feature type="region of interest" description="Disordered" evidence="1">
    <location>
        <begin position="230"/>
        <end position="252"/>
    </location>
</feature>
<accession>A0A7W7I6G8</accession>
<organism evidence="2 3">
    <name type="scientific">Actinoplanes digitatis</name>
    <dbReference type="NCBI Taxonomy" id="1868"/>
    <lineage>
        <taxon>Bacteria</taxon>
        <taxon>Bacillati</taxon>
        <taxon>Actinomycetota</taxon>
        <taxon>Actinomycetes</taxon>
        <taxon>Micromonosporales</taxon>
        <taxon>Micromonosporaceae</taxon>
        <taxon>Actinoplanes</taxon>
    </lineage>
</organism>
<dbReference type="EMBL" id="JACHNH010000001">
    <property type="protein sequence ID" value="MBB4767278.1"/>
    <property type="molecule type" value="Genomic_DNA"/>
</dbReference>
<feature type="region of interest" description="Disordered" evidence="1">
    <location>
        <begin position="171"/>
        <end position="218"/>
    </location>
</feature>
<feature type="region of interest" description="Disordered" evidence="1">
    <location>
        <begin position="1"/>
        <end position="20"/>
    </location>
</feature>
<reference evidence="2 3" key="1">
    <citation type="submission" date="2020-08" db="EMBL/GenBank/DDBJ databases">
        <title>Sequencing the genomes of 1000 actinobacteria strains.</title>
        <authorList>
            <person name="Klenk H.-P."/>
        </authorList>
    </citation>
    <scope>NUCLEOTIDE SEQUENCE [LARGE SCALE GENOMIC DNA]</scope>
    <source>
        <strain evidence="2 3">DSM 43149</strain>
    </source>
</reference>
<proteinExistence type="predicted"/>